<keyword evidence="3" id="KW-1185">Reference proteome</keyword>
<dbReference type="Proteomes" id="UP000054321">
    <property type="component" value="Unassembled WGS sequence"/>
</dbReference>
<organism evidence="2 3">
    <name type="scientific">Oidiodendron maius (strain Zn)</name>
    <dbReference type="NCBI Taxonomy" id="913774"/>
    <lineage>
        <taxon>Eukaryota</taxon>
        <taxon>Fungi</taxon>
        <taxon>Dikarya</taxon>
        <taxon>Ascomycota</taxon>
        <taxon>Pezizomycotina</taxon>
        <taxon>Leotiomycetes</taxon>
        <taxon>Leotiomycetes incertae sedis</taxon>
        <taxon>Myxotrichaceae</taxon>
        <taxon>Oidiodendron</taxon>
    </lineage>
</organism>
<protein>
    <submittedName>
        <fullName evidence="2">Uncharacterized protein</fullName>
    </submittedName>
</protein>
<dbReference type="EMBL" id="KN832877">
    <property type="protein sequence ID" value="KIN00314.1"/>
    <property type="molecule type" value="Genomic_DNA"/>
</dbReference>
<dbReference type="HOGENOM" id="CLU_1390623_0_0_1"/>
<gene>
    <name evidence="2" type="ORF">OIDMADRAFT_29435</name>
</gene>
<feature type="region of interest" description="Disordered" evidence="1">
    <location>
        <begin position="134"/>
        <end position="165"/>
    </location>
</feature>
<dbReference type="AlphaFoldDB" id="A0A0C3CMU0"/>
<dbReference type="InParanoid" id="A0A0C3CMU0"/>
<evidence type="ECO:0000313" key="3">
    <source>
        <dbReference type="Proteomes" id="UP000054321"/>
    </source>
</evidence>
<reference evidence="2 3" key="1">
    <citation type="submission" date="2014-04" db="EMBL/GenBank/DDBJ databases">
        <authorList>
            <consortium name="DOE Joint Genome Institute"/>
            <person name="Kuo A."/>
            <person name="Martino E."/>
            <person name="Perotto S."/>
            <person name="Kohler A."/>
            <person name="Nagy L.G."/>
            <person name="Floudas D."/>
            <person name="Copeland A."/>
            <person name="Barry K.W."/>
            <person name="Cichocki N."/>
            <person name="Veneault-Fourrey C."/>
            <person name="LaButti K."/>
            <person name="Lindquist E.A."/>
            <person name="Lipzen A."/>
            <person name="Lundell T."/>
            <person name="Morin E."/>
            <person name="Murat C."/>
            <person name="Sun H."/>
            <person name="Tunlid A."/>
            <person name="Henrissat B."/>
            <person name="Grigoriev I.V."/>
            <person name="Hibbett D.S."/>
            <person name="Martin F."/>
            <person name="Nordberg H.P."/>
            <person name="Cantor M.N."/>
            <person name="Hua S.X."/>
        </authorList>
    </citation>
    <scope>NUCLEOTIDE SEQUENCE [LARGE SCALE GENOMIC DNA]</scope>
    <source>
        <strain evidence="2 3">Zn</strain>
    </source>
</reference>
<feature type="compositionally biased region" description="Polar residues" evidence="1">
    <location>
        <begin position="135"/>
        <end position="156"/>
    </location>
</feature>
<evidence type="ECO:0000256" key="1">
    <source>
        <dbReference type="SAM" id="MobiDB-lite"/>
    </source>
</evidence>
<sequence length="196" mass="21329">MIVAQQSTRATATRRDKYARRGVWGHSGIFMGSSLAVLSGGRPLPYPDAATHLPLPLEISNGPSHVDCLQAQHPMDLNFLTFSYKRKLTEGHVRANLRTTFEPDPAAILPEQCRSIVGEPWTGPRSLVELVLPDTSDSTSPSQQYSARKHQATCNSPPCLGDDQRPHRTDALAIPLAETQISGSHDVCGLPVAQIM</sequence>
<proteinExistence type="predicted"/>
<accession>A0A0C3CMU0</accession>
<reference evidence="3" key="2">
    <citation type="submission" date="2015-01" db="EMBL/GenBank/DDBJ databases">
        <title>Evolutionary Origins and Diversification of the Mycorrhizal Mutualists.</title>
        <authorList>
            <consortium name="DOE Joint Genome Institute"/>
            <consortium name="Mycorrhizal Genomics Consortium"/>
            <person name="Kohler A."/>
            <person name="Kuo A."/>
            <person name="Nagy L.G."/>
            <person name="Floudas D."/>
            <person name="Copeland A."/>
            <person name="Barry K.W."/>
            <person name="Cichocki N."/>
            <person name="Veneault-Fourrey C."/>
            <person name="LaButti K."/>
            <person name="Lindquist E.A."/>
            <person name="Lipzen A."/>
            <person name="Lundell T."/>
            <person name="Morin E."/>
            <person name="Murat C."/>
            <person name="Riley R."/>
            <person name="Ohm R."/>
            <person name="Sun H."/>
            <person name="Tunlid A."/>
            <person name="Henrissat B."/>
            <person name="Grigoriev I.V."/>
            <person name="Hibbett D.S."/>
            <person name="Martin F."/>
        </authorList>
    </citation>
    <scope>NUCLEOTIDE SEQUENCE [LARGE SCALE GENOMIC DNA]</scope>
    <source>
        <strain evidence="3">Zn</strain>
    </source>
</reference>
<evidence type="ECO:0000313" key="2">
    <source>
        <dbReference type="EMBL" id="KIN00314.1"/>
    </source>
</evidence>
<name>A0A0C3CMU0_OIDMZ</name>